<name>A0AAV8WNC1_9CUCU</name>
<evidence type="ECO:0000313" key="1">
    <source>
        <dbReference type="EMBL" id="KAJ8927795.1"/>
    </source>
</evidence>
<proteinExistence type="predicted"/>
<evidence type="ECO:0000313" key="2">
    <source>
        <dbReference type="Proteomes" id="UP001162156"/>
    </source>
</evidence>
<organism evidence="1 2">
    <name type="scientific">Rhamnusium bicolor</name>
    <dbReference type="NCBI Taxonomy" id="1586634"/>
    <lineage>
        <taxon>Eukaryota</taxon>
        <taxon>Metazoa</taxon>
        <taxon>Ecdysozoa</taxon>
        <taxon>Arthropoda</taxon>
        <taxon>Hexapoda</taxon>
        <taxon>Insecta</taxon>
        <taxon>Pterygota</taxon>
        <taxon>Neoptera</taxon>
        <taxon>Endopterygota</taxon>
        <taxon>Coleoptera</taxon>
        <taxon>Polyphaga</taxon>
        <taxon>Cucujiformia</taxon>
        <taxon>Chrysomeloidea</taxon>
        <taxon>Cerambycidae</taxon>
        <taxon>Lepturinae</taxon>
        <taxon>Rhagiini</taxon>
        <taxon>Rhamnusium</taxon>
    </lineage>
</organism>
<protein>
    <submittedName>
        <fullName evidence="1">Uncharacterized protein</fullName>
    </submittedName>
</protein>
<dbReference type="Proteomes" id="UP001162156">
    <property type="component" value="Unassembled WGS sequence"/>
</dbReference>
<reference evidence="1" key="1">
    <citation type="journal article" date="2023" name="Insect Mol. Biol.">
        <title>Genome sequencing provides insights into the evolution of gene families encoding plant cell wall-degrading enzymes in longhorned beetles.</title>
        <authorList>
            <person name="Shin N.R."/>
            <person name="Okamura Y."/>
            <person name="Kirsch R."/>
            <person name="Pauchet Y."/>
        </authorList>
    </citation>
    <scope>NUCLEOTIDE SEQUENCE</scope>
    <source>
        <strain evidence="1">RBIC_L_NR</strain>
    </source>
</reference>
<comment type="caution">
    <text evidence="1">The sequence shown here is derived from an EMBL/GenBank/DDBJ whole genome shotgun (WGS) entry which is preliminary data.</text>
</comment>
<gene>
    <name evidence="1" type="ORF">NQ314_019674</name>
</gene>
<dbReference type="EMBL" id="JANEYF010005528">
    <property type="protein sequence ID" value="KAJ8927795.1"/>
    <property type="molecule type" value="Genomic_DNA"/>
</dbReference>
<accession>A0AAV8WNC1</accession>
<dbReference type="AlphaFoldDB" id="A0AAV8WNC1"/>
<sequence>MKMECVTKLKNLLKEKSLREGWFWCKTVYVLYDDIIKVSLTDIYKDFVKNFSTDNTIGVLHLTQVFSNHLDYDYIQKKYDDVGNVIILRSLMHCEEIDVQIAEVFGQIENIRNQNSPQFLYDS</sequence>
<keyword evidence="2" id="KW-1185">Reference proteome</keyword>